<dbReference type="InterPro" id="IPR017853">
    <property type="entry name" value="GH"/>
</dbReference>
<evidence type="ECO:0000259" key="2">
    <source>
        <dbReference type="PROSITE" id="PS50853"/>
    </source>
</evidence>
<feature type="signal peptide" evidence="1">
    <location>
        <begin position="1"/>
        <end position="23"/>
    </location>
</feature>
<dbReference type="PANTHER" id="PTHR34154:SF3">
    <property type="entry name" value="ALKALI-SENSITIVE LINKAGE PROTEIN 1"/>
    <property type="match status" value="1"/>
</dbReference>
<dbReference type="GO" id="GO:0004553">
    <property type="term" value="F:hydrolase activity, hydrolyzing O-glycosyl compounds"/>
    <property type="evidence" value="ECO:0007669"/>
    <property type="project" value="UniProtKB-ARBA"/>
</dbReference>
<feature type="domain" description="Fibronectin type-III" evidence="2">
    <location>
        <begin position="919"/>
        <end position="1008"/>
    </location>
</feature>
<keyword evidence="3" id="KW-0378">Hydrolase</keyword>
<dbReference type="InterPro" id="IPR003961">
    <property type="entry name" value="FN3_dom"/>
</dbReference>
<dbReference type="Gene3D" id="2.60.40.10">
    <property type="entry name" value="Immunoglobulins"/>
    <property type="match status" value="2"/>
</dbReference>
<dbReference type="InterPro" id="IPR024655">
    <property type="entry name" value="Asl1_glyco_hydro_catalytic"/>
</dbReference>
<dbReference type="InterPro" id="IPR013783">
    <property type="entry name" value="Ig-like_fold"/>
</dbReference>
<dbReference type="Pfam" id="PF11790">
    <property type="entry name" value="Glyco_hydro_cc"/>
    <property type="match status" value="1"/>
</dbReference>
<evidence type="ECO:0000313" key="4">
    <source>
        <dbReference type="Proteomes" id="UP001241110"/>
    </source>
</evidence>
<dbReference type="NCBIfam" id="TIGR04183">
    <property type="entry name" value="Por_Secre_tail"/>
    <property type="match status" value="1"/>
</dbReference>
<dbReference type="InterPro" id="IPR053183">
    <property type="entry name" value="ASL1"/>
</dbReference>
<dbReference type="CDD" id="cd00063">
    <property type="entry name" value="FN3"/>
    <property type="match status" value="2"/>
</dbReference>
<accession>A0AAE3UCT8</accession>
<reference evidence="3" key="1">
    <citation type="submission" date="2023-05" db="EMBL/GenBank/DDBJ databases">
        <authorList>
            <person name="Zhang X."/>
        </authorList>
    </citation>
    <scope>NUCLEOTIDE SEQUENCE</scope>
    <source>
        <strain evidence="3">YF14B1</strain>
    </source>
</reference>
<dbReference type="Gene3D" id="3.20.20.80">
    <property type="entry name" value="Glycosidases"/>
    <property type="match status" value="1"/>
</dbReference>
<feature type="chain" id="PRO_5041943812" evidence="1">
    <location>
        <begin position="24"/>
        <end position="1405"/>
    </location>
</feature>
<dbReference type="Proteomes" id="UP001241110">
    <property type="component" value="Unassembled WGS sequence"/>
</dbReference>
<comment type="caution">
    <text evidence="3">The sequence shown here is derived from an EMBL/GenBank/DDBJ whole genome shotgun (WGS) entry which is preliminary data.</text>
</comment>
<feature type="domain" description="Fibronectin type-III" evidence="2">
    <location>
        <begin position="1010"/>
        <end position="1099"/>
    </location>
</feature>
<dbReference type="Pfam" id="PF13385">
    <property type="entry name" value="Laminin_G_3"/>
    <property type="match status" value="1"/>
</dbReference>
<dbReference type="PANTHER" id="PTHR34154">
    <property type="entry name" value="ALKALI-SENSITIVE LINKAGE PROTEIN 1"/>
    <property type="match status" value="1"/>
</dbReference>
<dbReference type="InterPro" id="IPR036116">
    <property type="entry name" value="FN3_sf"/>
</dbReference>
<protein>
    <submittedName>
        <fullName evidence="3">Glycosyl hydrolase</fullName>
    </submittedName>
</protein>
<proteinExistence type="predicted"/>
<organism evidence="3 4">
    <name type="scientific">Xanthocytophaga flava</name>
    <dbReference type="NCBI Taxonomy" id="3048013"/>
    <lineage>
        <taxon>Bacteria</taxon>
        <taxon>Pseudomonadati</taxon>
        <taxon>Bacteroidota</taxon>
        <taxon>Cytophagia</taxon>
        <taxon>Cytophagales</taxon>
        <taxon>Rhodocytophagaceae</taxon>
        <taxon>Xanthocytophaga</taxon>
    </lineage>
</organism>
<dbReference type="Pfam" id="PF18962">
    <property type="entry name" value="Por_Secre_tail"/>
    <property type="match status" value="1"/>
</dbReference>
<dbReference type="EMBL" id="JASJOS010000018">
    <property type="protein sequence ID" value="MDJ1485179.1"/>
    <property type="molecule type" value="Genomic_DNA"/>
</dbReference>
<name>A0AAE3UCT8_9BACT</name>
<evidence type="ECO:0000313" key="3">
    <source>
        <dbReference type="EMBL" id="MDJ1485179.1"/>
    </source>
</evidence>
<sequence>MSRRIFTSALVILLSLYGKYVTAQSPNLPTKTTLSQVLLSNKTFSQTAQIDTVVKQRPIANDFTLEIAATIHAATGRGLDIEARNSKLKGFRLSLDSALLKSTSPLANAKTLSAAQKDEEQLIRVAVKSDIAYIYQNGVFIQSQPVAAVKDIAGGVEVNNLLNVVKDSVNLMPNWAGTSTSTSGKPSEYGWTLLGTTANLFNTANGTSGSRYMDVTTTTNTHTYNNSPYTGRVLYIRWDNNDYKDAWYGYKVTLEANTTYDFSMLHAYVSNGQSSKAITVGIGKTNTVTGRYDKHVFYTSGTRVLNRENYLFTSQEAGDYYLTFTGDWGLYSIAELSFNKVNVQPRFIFGKNYPNGAVDMEVRSITYEEGAYAPSEIVTHPKQDVTLTGQVVKVPTTFNTNFIVPGKTDLHLTGDVVPMVNSTVALNSNDAWLFFDNVRPADVTANWLSKVTINGASAANNPAVRIAIYKNGTVVIPNGNITSQAALEVFTDPNLGGDTRSFEIETYHKNLGTFDNQIQSFRLKRGYMATLATNPDGSGFSRVFIANDDDLIVNILPQALDVKTSFIRVFKWEWVSKKGKAGGGTPLDLTQSTWYYDWNIGGQSTANYHYSIIRQNGGWPAWEALNVKQNVNHLLGFNEPDRPDQANMTVAEAIAQWPEMMKSGLRLGSPAPASPQNSWITDFMSKCNELNYRVDYVAIHCYWGGLTPQQWYSQLKSIYDRVKRPLWITEWNNGANWTTESWPSDPQAQFQKQYNDMIGILNVLDTTSFIERYAIYDWVEDKRAMVLADTLTPAGRYYASNKSNFAFNPQREYIHTWKLASPQIYSTIHEDNYFKTTLTWNDLNGELGSNYVLERKIEGINADFVAIQEFTNYVYGDTLSYVDDVRAKTTYRIKAYNLAGDQFVYSTTLDVLRDVTPQPPASLTGQVLSSSKISLQWAASTTLARSYNLKRSLSQTGPFDVILGRTNSLAYQDEGLSPATTYYYVVTSLNSAGESVNSTVLQLTTNPLVAPTGVDSPRVASGNSRITLTWNFVHDVVYEIQRSQLQSGPYQVIASNVDAVRYEDASVQNNQTYYYKIVAYNSVGRSPESSVLIGTPVQGHYLHIGFNESSGTVAADDWGGYNGILINGVTWSAGKDSLSGGATVSKSLQSYIQLPQGVVSTLNDFTIAAWLKLPADLGNNTRIFDFGSGTGTFMILAPKSGTNIRYKITSPSGTYDRYIPYVLPTGQWVHVTLTQQGTDFKLYVDGQLIYSDNQATVKPSDMGSTTQNYLGKSQWPNDPYSDHIYDDFRIYNYAFTGQEVSVLSDAANTTARLATDKNSTIRNLNPYKLYPNPTASDVSIEVPNANTTQVSLQVFTVLGQKVIEQKNSQVQAGRIHIDLSKLPAGTYRILVTDQTSSYTIPVVKY</sequence>
<dbReference type="SUPFAM" id="SSF49265">
    <property type="entry name" value="Fibronectin type III"/>
    <property type="match status" value="1"/>
</dbReference>
<dbReference type="RefSeq" id="WP_313987380.1">
    <property type="nucleotide sequence ID" value="NZ_JASJOS010000018.1"/>
</dbReference>
<dbReference type="InterPro" id="IPR013320">
    <property type="entry name" value="ConA-like_dom_sf"/>
</dbReference>
<dbReference type="PROSITE" id="PS50853">
    <property type="entry name" value="FN3"/>
    <property type="match status" value="2"/>
</dbReference>
<dbReference type="Gene3D" id="2.60.20.10">
    <property type="entry name" value="Crystallins"/>
    <property type="match status" value="1"/>
</dbReference>
<dbReference type="InterPro" id="IPR026444">
    <property type="entry name" value="Secre_tail"/>
</dbReference>
<dbReference type="Gene3D" id="2.60.120.200">
    <property type="match status" value="1"/>
</dbReference>
<dbReference type="SUPFAM" id="SSF49899">
    <property type="entry name" value="Concanavalin A-like lectins/glucanases"/>
    <property type="match status" value="1"/>
</dbReference>
<gene>
    <name evidence="3" type="ORF">QNI16_32065</name>
</gene>
<dbReference type="SUPFAM" id="SSF51445">
    <property type="entry name" value="(Trans)glycosidases"/>
    <property type="match status" value="1"/>
</dbReference>
<keyword evidence="1" id="KW-0732">Signal</keyword>
<dbReference type="SMART" id="SM00060">
    <property type="entry name" value="FN3"/>
    <property type="match status" value="2"/>
</dbReference>
<dbReference type="GO" id="GO:0005975">
    <property type="term" value="P:carbohydrate metabolic process"/>
    <property type="evidence" value="ECO:0007669"/>
    <property type="project" value="UniProtKB-ARBA"/>
</dbReference>
<evidence type="ECO:0000256" key="1">
    <source>
        <dbReference type="SAM" id="SignalP"/>
    </source>
</evidence>